<dbReference type="Gene3D" id="1.10.1040.10">
    <property type="entry name" value="N-(1-d-carboxylethyl)-l-norvaline Dehydrogenase, domain 2"/>
    <property type="match status" value="1"/>
</dbReference>
<evidence type="ECO:0000259" key="2">
    <source>
        <dbReference type="Pfam" id="PF09130"/>
    </source>
</evidence>
<dbReference type="InterPro" id="IPR006115">
    <property type="entry name" value="6PGDH_NADP-bd"/>
</dbReference>
<feature type="domain" description="6-phosphogluconate dehydrogenase NADP-binding" evidence="1">
    <location>
        <begin position="16"/>
        <end position="170"/>
    </location>
</feature>
<gene>
    <name evidence="3" type="ORF">HMPREF0731_3148</name>
</gene>
<dbReference type="InterPro" id="IPR036291">
    <property type="entry name" value="NAD(P)-bd_dom_sf"/>
</dbReference>
<organism evidence="3 4">
    <name type="scientific">Pseudoroseomonas cervicalis ATCC 49957</name>
    <dbReference type="NCBI Taxonomy" id="525371"/>
    <lineage>
        <taxon>Bacteria</taxon>
        <taxon>Pseudomonadati</taxon>
        <taxon>Pseudomonadota</taxon>
        <taxon>Alphaproteobacteria</taxon>
        <taxon>Acetobacterales</taxon>
        <taxon>Roseomonadaceae</taxon>
        <taxon>Roseomonas</taxon>
    </lineage>
</organism>
<dbReference type="SUPFAM" id="SSF48179">
    <property type="entry name" value="6-phosphogluconate dehydrogenase C-terminal domain-like"/>
    <property type="match status" value="1"/>
</dbReference>
<protein>
    <submittedName>
        <fullName evidence="3">Phosphogluconate dehydrogenase (Decarboxylating), NAD binding domain protein</fullName>
    </submittedName>
</protein>
<dbReference type="InterPro" id="IPR015814">
    <property type="entry name" value="Pgluconate_DH_NAD-bd_C"/>
</dbReference>
<accession>D5RPY6</accession>
<evidence type="ECO:0000313" key="4">
    <source>
        <dbReference type="Proteomes" id="UP000005324"/>
    </source>
</evidence>
<feature type="domain" description="Phosphogluconate dehydrogenase NAD-binding putative C-terminal" evidence="2">
    <location>
        <begin position="205"/>
        <end position="274"/>
    </location>
</feature>
<sequence length="307" mass="31924">MGAEAAMGMEQQQFRFGLVGFGEIGSTVAAGLRQAGLASVAAYDLHAFDGPFAGLIQSRAAAAGVTLLRSPRELAAAAEVIFGATPGVASVDSAAGFAPHLTAAHVFVDFASATPRIKQAVAAHLAASGALVGDGSIEGTPLQGHAMPMLSSGPAGERIRDLLNPWGMRVEFVGEALGTASGIKILRSVLLKGIEALHDEMLLAARHYGIADRVLASAAKTLARPWNDTVQSLLPSGAIHAKRRAEELEMSAEAVRDAGIAPTMAQAIAQRLRWKESLGLKAHFDGIVPATLDEVLQAIEQRMARDA</sequence>
<reference evidence="3 4" key="1">
    <citation type="submission" date="2010-04" db="EMBL/GenBank/DDBJ databases">
        <authorList>
            <person name="Qin X."/>
            <person name="Bachman B."/>
            <person name="Battles P."/>
            <person name="Bell A."/>
            <person name="Bess C."/>
            <person name="Bickham C."/>
            <person name="Chaboub L."/>
            <person name="Chen D."/>
            <person name="Coyle M."/>
            <person name="Deiros D.R."/>
            <person name="Dinh H."/>
            <person name="Forbes L."/>
            <person name="Fowler G."/>
            <person name="Francisco L."/>
            <person name="Fu Q."/>
            <person name="Gubbala S."/>
            <person name="Hale W."/>
            <person name="Han Y."/>
            <person name="Hemphill L."/>
            <person name="Highlander S.K."/>
            <person name="Hirani K."/>
            <person name="Hogues M."/>
            <person name="Jackson L."/>
            <person name="Jakkamsetti A."/>
            <person name="Javaid M."/>
            <person name="Jiang H."/>
            <person name="Korchina V."/>
            <person name="Kovar C."/>
            <person name="Lara F."/>
            <person name="Lee S."/>
            <person name="Mata R."/>
            <person name="Mathew T."/>
            <person name="Moen C."/>
            <person name="Morales K."/>
            <person name="Munidasa M."/>
            <person name="Nazareth L."/>
            <person name="Ngo R."/>
            <person name="Nguyen L."/>
            <person name="Okwuonu G."/>
            <person name="Ongeri F."/>
            <person name="Patil S."/>
            <person name="Petrosino J."/>
            <person name="Pham C."/>
            <person name="Pham P."/>
            <person name="Pu L.-L."/>
            <person name="Puazo M."/>
            <person name="Raj R."/>
            <person name="Reid J."/>
            <person name="Rouhana J."/>
            <person name="Saada N."/>
            <person name="Shang Y."/>
            <person name="Simmons D."/>
            <person name="Thornton R."/>
            <person name="Warren J."/>
            <person name="Weissenberger G."/>
            <person name="Zhang J."/>
            <person name="Zhang L."/>
            <person name="Zhou C."/>
            <person name="Zhu D."/>
            <person name="Muzny D."/>
            <person name="Worley K."/>
            <person name="Gibbs R."/>
        </authorList>
    </citation>
    <scope>NUCLEOTIDE SEQUENCE [LARGE SCALE GENOMIC DNA]</scope>
    <source>
        <strain evidence="3 4">ATCC 49957</strain>
    </source>
</reference>
<dbReference type="InterPro" id="IPR008927">
    <property type="entry name" value="6-PGluconate_DH-like_C_sf"/>
</dbReference>
<name>D5RPY6_9PROT</name>
<dbReference type="HOGENOM" id="CLU_052530_1_0_5"/>
<dbReference type="InterPro" id="IPR013328">
    <property type="entry name" value="6PGD_dom2"/>
</dbReference>
<dbReference type="AlphaFoldDB" id="D5RPY6"/>
<dbReference type="EMBL" id="ADVL01000649">
    <property type="protein sequence ID" value="EFH10633.1"/>
    <property type="molecule type" value="Genomic_DNA"/>
</dbReference>
<evidence type="ECO:0000313" key="3">
    <source>
        <dbReference type="EMBL" id="EFH10633.1"/>
    </source>
</evidence>
<evidence type="ECO:0000259" key="1">
    <source>
        <dbReference type="Pfam" id="PF03446"/>
    </source>
</evidence>
<dbReference type="Gene3D" id="3.40.50.720">
    <property type="entry name" value="NAD(P)-binding Rossmann-like Domain"/>
    <property type="match status" value="1"/>
</dbReference>
<proteinExistence type="predicted"/>
<dbReference type="SUPFAM" id="SSF51735">
    <property type="entry name" value="NAD(P)-binding Rossmann-fold domains"/>
    <property type="match status" value="1"/>
</dbReference>
<dbReference type="Pfam" id="PF03446">
    <property type="entry name" value="NAD_binding_2"/>
    <property type="match status" value="1"/>
</dbReference>
<dbReference type="Proteomes" id="UP000005324">
    <property type="component" value="Unassembled WGS sequence"/>
</dbReference>
<keyword evidence="4" id="KW-1185">Reference proteome</keyword>
<comment type="caution">
    <text evidence="3">The sequence shown here is derived from an EMBL/GenBank/DDBJ whole genome shotgun (WGS) entry which is preliminary data.</text>
</comment>
<dbReference type="Pfam" id="PF09130">
    <property type="entry name" value="DUF1932"/>
    <property type="match status" value="1"/>
</dbReference>
<dbReference type="GO" id="GO:0050661">
    <property type="term" value="F:NADP binding"/>
    <property type="evidence" value="ECO:0007669"/>
    <property type="project" value="InterPro"/>
</dbReference>